<dbReference type="RefSeq" id="WP_316434065.1">
    <property type="nucleotide sequence ID" value="NZ_CP053586.1"/>
</dbReference>
<keyword evidence="2" id="KW-0255">Endonuclease</keyword>
<dbReference type="SUPFAM" id="SSF52980">
    <property type="entry name" value="Restriction endonuclease-like"/>
    <property type="match status" value="1"/>
</dbReference>
<dbReference type="CDD" id="cd06260">
    <property type="entry name" value="DUF820-like"/>
    <property type="match status" value="1"/>
</dbReference>
<evidence type="ECO:0000259" key="1">
    <source>
        <dbReference type="Pfam" id="PF05685"/>
    </source>
</evidence>
<dbReference type="PANTHER" id="PTHR47152">
    <property type="entry name" value="SLR2084 PROTEIN-RELATED"/>
    <property type="match status" value="1"/>
</dbReference>
<dbReference type="InterPro" id="IPR011335">
    <property type="entry name" value="Restrct_endonuc-II-like"/>
</dbReference>
<dbReference type="GO" id="GO:0004519">
    <property type="term" value="F:endonuclease activity"/>
    <property type="evidence" value="ECO:0007669"/>
    <property type="project" value="UniProtKB-KW"/>
</dbReference>
<keyword evidence="2" id="KW-0378">Hydrolase</keyword>
<dbReference type="EMBL" id="CP053586">
    <property type="protein sequence ID" value="WNZ22580.1"/>
    <property type="molecule type" value="Genomic_DNA"/>
</dbReference>
<evidence type="ECO:0000313" key="2">
    <source>
        <dbReference type="EMBL" id="WNZ22580.1"/>
    </source>
</evidence>
<keyword evidence="2" id="KW-0540">Nuclease</keyword>
<accession>A0AA96WDK2</accession>
<proteinExistence type="predicted"/>
<dbReference type="Pfam" id="PF05685">
    <property type="entry name" value="Uma2"/>
    <property type="match status" value="1"/>
</dbReference>
<dbReference type="AlphaFoldDB" id="A0AA96WDK2"/>
<dbReference type="InterPro" id="IPR008538">
    <property type="entry name" value="Uma2"/>
</dbReference>
<name>A0AA96WDK2_9CYAN</name>
<dbReference type="InterPro" id="IPR012296">
    <property type="entry name" value="Nuclease_put_TT1808"/>
</dbReference>
<dbReference type="Gene3D" id="3.90.1570.10">
    <property type="entry name" value="tt1808, chain A"/>
    <property type="match status" value="1"/>
</dbReference>
<dbReference type="PANTHER" id="PTHR47152:SF4">
    <property type="entry name" value="SLR0445 PROTEIN"/>
    <property type="match status" value="1"/>
</dbReference>
<gene>
    <name evidence="2" type="ORF">HJG54_06710</name>
</gene>
<feature type="domain" description="Putative restriction endonuclease" evidence="1">
    <location>
        <begin position="21"/>
        <end position="171"/>
    </location>
</feature>
<sequence length="197" mass="22368">MTTATVPSTSDQRIVLSGRTWEQFKLIQQGFEDSPGMRLAYYEGTIEIVMPGREHEVFKSLIGFLLELFFVERGIEFEPTGAMTQERERVVSAQADESYCIGTSKPTPDLVIEVVFTSGGAAKLQRYQALGVPEVWFWQDGLFSLYRLRTGGYERIERSEIPELATLDLALLTRCMLIGETSRLEAIREFRQAIRQG</sequence>
<organism evidence="2">
    <name type="scientific">Leptolyngbya sp. NK1-12</name>
    <dbReference type="NCBI Taxonomy" id="2547451"/>
    <lineage>
        <taxon>Bacteria</taxon>
        <taxon>Bacillati</taxon>
        <taxon>Cyanobacteriota</taxon>
        <taxon>Cyanophyceae</taxon>
        <taxon>Leptolyngbyales</taxon>
        <taxon>Leptolyngbyaceae</taxon>
        <taxon>Leptolyngbya group</taxon>
        <taxon>Leptolyngbya</taxon>
    </lineage>
</organism>
<reference evidence="2" key="1">
    <citation type="submission" date="2020-05" db="EMBL/GenBank/DDBJ databases">
        <authorList>
            <person name="Zhu T."/>
            <person name="Keshari N."/>
            <person name="Lu X."/>
        </authorList>
    </citation>
    <scope>NUCLEOTIDE SEQUENCE</scope>
    <source>
        <strain evidence="2">NK1-12</strain>
    </source>
</reference>
<protein>
    <submittedName>
        <fullName evidence="2">Uma2 family endonuclease</fullName>
    </submittedName>
</protein>